<dbReference type="EMBL" id="JAUORK010000001">
    <property type="protein sequence ID" value="MDO6670644.1"/>
    <property type="molecule type" value="Genomic_DNA"/>
</dbReference>
<reference evidence="11" key="1">
    <citation type="submission" date="2023-07" db="EMBL/GenBank/DDBJ databases">
        <title>Genome content predicts the carbon catabolic preferences of heterotrophic bacteria.</title>
        <authorList>
            <person name="Gralka M."/>
        </authorList>
    </citation>
    <scope>NUCLEOTIDE SEQUENCE</scope>
    <source>
        <strain evidence="11">C2R13</strain>
    </source>
</reference>
<keyword evidence="3" id="KW-0050">Antiport</keyword>
<feature type="transmembrane region" description="Helical" evidence="10">
    <location>
        <begin position="276"/>
        <end position="296"/>
    </location>
</feature>
<feature type="transmembrane region" description="Helical" evidence="10">
    <location>
        <begin position="43"/>
        <end position="68"/>
    </location>
</feature>
<dbReference type="GO" id="GO:0015297">
    <property type="term" value="F:antiporter activity"/>
    <property type="evidence" value="ECO:0007669"/>
    <property type="project" value="UniProtKB-KW"/>
</dbReference>
<feature type="transmembrane region" description="Helical" evidence="10">
    <location>
        <begin position="130"/>
        <end position="151"/>
    </location>
</feature>
<dbReference type="InterPro" id="IPR050222">
    <property type="entry name" value="MATE_MdtK"/>
</dbReference>
<feature type="transmembrane region" description="Helical" evidence="10">
    <location>
        <begin position="189"/>
        <end position="209"/>
    </location>
</feature>
<dbReference type="RefSeq" id="WP_303592514.1">
    <property type="nucleotide sequence ID" value="NZ_JAUORK010000001.1"/>
</dbReference>
<evidence type="ECO:0000256" key="2">
    <source>
        <dbReference type="ARBA" id="ARBA00022448"/>
    </source>
</evidence>
<feature type="transmembrane region" description="Helical" evidence="10">
    <location>
        <begin position="246"/>
        <end position="270"/>
    </location>
</feature>
<sequence length="442" mass="47492">MLGDLARNTRILKLALPIIGAMLSQSLLNLIDAALVGSLGETALAGVGIGGYAMFMVTALIFGLSSAVQAQTSRRLGEEAPERCGEGLNAGLVLALSIGIPVTLACHHWAEPLLSLINDQPGVHETAASYFQWRVLGLIPVAMAFCFRGFWNGLQRTGIYLRIMLITQAVNVVLSVILIHGLFGAPQMGADGAGAGTTLSLLVALALWIKATLGERSLHGVLHAWPPMTHYLTLLKLAVPHSFQQLWFAAGYAMLFWILGQIDAASVAVGHVLVNLSLLLILPGVGLGLAAMSLVGQALGSGEHEEAHRWGWDTVRVALPCLLLLGLPLWVAPQSVLGLFLHRPQLIELGLLPLQMTAAMIVLDCTAIVLAQALLGAGAHRTVMLATLSLQWLIFLPAAWWWGVHQEGGLVAIWAIQLAYRLLNSLVFGLIWQRRAWQTLRL</sequence>
<dbReference type="GO" id="GO:0006811">
    <property type="term" value="P:monoatomic ion transport"/>
    <property type="evidence" value="ECO:0007669"/>
    <property type="project" value="UniProtKB-KW"/>
</dbReference>
<comment type="subcellular location">
    <subcellularLocation>
        <location evidence="1">Cell inner membrane</location>
        <topology evidence="1">Multi-pass membrane protein</topology>
    </subcellularLocation>
</comment>
<keyword evidence="7" id="KW-0406">Ion transport</keyword>
<dbReference type="InterPro" id="IPR048279">
    <property type="entry name" value="MdtK-like"/>
</dbReference>
<dbReference type="Proteomes" id="UP001170481">
    <property type="component" value="Unassembled WGS sequence"/>
</dbReference>
<dbReference type="GO" id="GO:0005886">
    <property type="term" value="C:plasma membrane"/>
    <property type="evidence" value="ECO:0007669"/>
    <property type="project" value="UniProtKB-SubCell"/>
</dbReference>
<dbReference type="PANTHER" id="PTHR43298">
    <property type="entry name" value="MULTIDRUG RESISTANCE PROTEIN NORM-RELATED"/>
    <property type="match status" value="1"/>
</dbReference>
<accession>A0AAP4WWZ8</accession>
<evidence type="ECO:0000256" key="4">
    <source>
        <dbReference type="ARBA" id="ARBA00022475"/>
    </source>
</evidence>
<feature type="transmembrane region" description="Helical" evidence="10">
    <location>
        <begin position="409"/>
        <end position="432"/>
    </location>
</feature>
<organism evidence="11 12">
    <name type="scientific">Cobetia amphilecti</name>
    <dbReference type="NCBI Taxonomy" id="1055104"/>
    <lineage>
        <taxon>Bacteria</taxon>
        <taxon>Pseudomonadati</taxon>
        <taxon>Pseudomonadota</taxon>
        <taxon>Gammaproteobacteria</taxon>
        <taxon>Oceanospirillales</taxon>
        <taxon>Halomonadaceae</taxon>
        <taxon>Cobetia</taxon>
    </lineage>
</organism>
<evidence type="ECO:0000256" key="9">
    <source>
        <dbReference type="ARBA" id="ARBA00031636"/>
    </source>
</evidence>
<dbReference type="GO" id="GO:0042910">
    <property type="term" value="F:xenobiotic transmembrane transporter activity"/>
    <property type="evidence" value="ECO:0007669"/>
    <property type="project" value="InterPro"/>
</dbReference>
<proteinExistence type="predicted"/>
<name>A0AAP4WWZ8_9GAMM</name>
<feature type="transmembrane region" description="Helical" evidence="10">
    <location>
        <begin position="354"/>
        <end position="375"/>
    </location>
</feature>
<evidence type="ECO:0000256" key="7">
    <source>
        <dbReference type="ARBA" id="ARBA00023065"/>
    </source>
</evidence>
<keyword evidence="5 10" id="KW-0812">Transmembrane</keyword>
<keyword evidence="4" id="KW-1003">Cell membrane</keyword>
<evidence type="ECO:0000256" key="5">
    <source>
        <dbReference type="ARBA" id="ARBA00022692"/>
    </source>
</evidence>
<dbReference type="PANTHER" id="PTHR43298:SF2">
    <property type="entry name" value="FMN_FAD EXPORTER YEEO-RELATED"/>
    <property type="match status" value="1"/>
</dbReference>
<keyword evidence="6 10" id="KW-1133">Transmembrane helix</keyword>
<evidence type="ECO:0000313" key="11">
    <source>
        <dbReference type="EMBL" id="MDO6670644.1"/>
    </source>
</evidence>
<evidence type="ECO:0000256" key="3">
    <source>
        <dbReference type="ARBA" id="ARBA00022449"/>
    </source>
</evidence>
<dbReference type="NCBIfam" id="TIGR00797">
    <property type="entry name" value="matE"/>
    <property type="match status" value="1"/>
</dbReference>
<evidence type="ECO:0000256" key="8">
    <source>
        <dbReference type="ARBA" id="ARBA00023136"/>
    </source>
</evidence>
<protein>
    <recommendedName>
        <fullName evidence="9">Multidrug-efflux transporter</fullName>
    </recommendedName>
</protein>
<keyword evidence="8 10" id="KW-0472">Membrane</keyword>
<feature type="transmembrane region" description="Helical" evidence="10">
    <location>
        <begin position="163"/>
        <end position="183"/>
    </location>
</feature>
<evidence type="ECO:0000256" key="1">
    <source>
        <dbReference type="ARBA" id="ARBA00004429"/>
    </source>
</evidence>
<dbReference type="AlphaFoldDB" id="A0AAP4WWZ8"/>
<evidence type="ECO:0000256" key="6">
    <source>
        <dbReference type="ARBA" id="ARBA00022989"/>
    </source>
</evidence>
<dbReference type="CDD" id="cd13133">
    <property type="entry name" value="MATE_like_7"/>
    <property type="match status" value="1"/>
</dbReference>
<comment type="caution">
    <text evidence="11">The sequence shown here is derived from an EMBL/GenBank/DDBJ whole genome shotgun (WGS) entry which is preliminary data.</text>
</comment>
<evidence type="ECO:0000256" key="10">
    <source>
        <dbReference type="SAM" id="Phobius"/>
    </source>
</evidence>
<dbReference type="InterPro" id="IPR002528">
    <property type="entry name" value="MATE_fam"/>
</dbReference>
<feature type="transmembrane region" description="Helical" evidence="10">
    <location>
        <begin position="382"/>
        <end position="403"/>
    </location>
</feature>
<keyword evidence="2" id="KW-0813">Transport</keyword>
<dbReference type="Pfam" id="PF01554">
    <property type="entry name" value="MatE"/>
    <property type="match status" value="2"/>
</dbReference>
<feature type="transmembrane region" description="Helical" evidence="10">
    <location>
        <begin position="88"/>
        <end position="110"/>
    </location>
</feature>
<gene>
    <name evidence="11" type="ORF">Q4535_00795</name>
</gene>
<dbReference type="PIRSF" id="PIRSF006603">
    <property type="entry name" value="DinF"/>
    <property type="match status" value="1"/>
</dbReference>
<feature type="transmembrane region" description="Helical" evidence="10">
    <location>
        <begin position="317"/>
        <end position="342"/>
    </location>
</feature>
<feature type="transmembrane region" description="Helical" evidence="10">
    <location>
        <begin position="12"/>
        <end position="31"/>
    </location>
</feature>
<evidence type="ECO:0000313" key="12">
    <source>
        <dbReference type="Proteomes" id="UP001170481"/>
    </source>
</evidence>